<keyword evidence="2" id="KW-0812">Transmembrane</keyword>
<reference evidence="3 4" key="1">
    <citation type="journal article" date="2024" name="G3 (Bethesda)">
        <title>Genome assembly of Hibiscus sabdariffa L. provides insights into metabolisms of medicinal natural products.</title>
        <authorList>
            <person name="Kim T."/>
        </authorList>
    </citation>
    <scope>NUCLEOTIDE SEQUENCE [LARGE SCALE GENOMIC DNA]</scope>
    <source>
        <strain evidence="3">TK-2024</strain>
        <tissue evidence="3">Old leaves</tissue>
    </source>
</reference>
<dbReference type="Proteomes" id="UP001396334">
    <property type="component" value="Unassembled WGS sequence"/>
</dbReference>
<organism evidence="3 4">
    <name type="scientific">Hibiscus sabdariffa</name>
    <name type="common">roselle</name>
    <dbReference type="NCBI Taxonomy" id="183260"/>
    <lineage>
        <taxon>Eukaryota</taxon>
        <taxon>Viridiplantae</taxon>
        <taxon>Streptophyta</taxon>
        <taxon>Embryophyta</taxon>
        <taxon>Tracheophyta</taxon>
        <taxon>Spermatophyta</taxon>
        <taxon>Magnoliopsida</taxon>
        <taxon>eudicotyledons</taxon>
        <taxon>Gunneridae</taxon>
        <taxon>Pentapetalae</taxon>
        <taxon>rosids</taxon>
        <taxon>malvids</taxon>
        <taxon>Malvales</taxon>
        <taxon>Malvaceae</taxon>
        <taxon>Malvoideae</taxon>
        <taxon>Hibiscus</taxon>
    </lineage>
</organism>
<dbReference type="EMBL" id="JBBPBN010000060">
    <property type="protein sequence ID" value="KAK8987488.1"/>
    <property type="molecule type" value="Genomic_DNA"/>
</dbReference>
<accession>A0ABR2PGC3</accession>
<keyword evidence="2" id="KW-0472">Membrane</keyword>
<feature type="compositionally biased region" description="Polar residues" evidence="1">
    <location>
        <begin position="75"/>
        <end position="85"/>
    </location>
</feature>
<keyword evidence="2" id="KW-1133">Transmembrane helix</keyword>
<name>A0ABR2PGC3_9ROSI</name>
<proteinExistence type="predicted"/>
<evidence type="ECO:0000256" key="1">
    <source>
        <dbReference type="SAM" id="MobiDB-lite"/>
    </source>
</evidence>
<sequence>MLLALGLEGIALISLILLIVAFVMLGTSRISPTLSQTFVVVSGVGAGAGAGADEGAPPDTGPATATTSAIGATEGSLTPTTTWDE</sequence>
<feature type="transmembrane region" description="Helical" evidence="2">
    <location>
        <begin position="6"/>
        <end position="25"/>
    </location>
</feature>
<feature type="region of interest" description="Disordered" evidence="1">
    <location>
        <begin position="50"/>
        <end position="85"/>
    </location>
</feature>
<keyword evidence="4" id="KW-1185">Reference proteome</keyword>
<gene>
    <name evidence="3" type="ORF">V6N11_027238</name>
</gene>
<evidence type="ECO:0000256" key="2">
    <source>
        <dbReference type="SAM" id="Phobius"/>
    </source>
</evidence>
<evidence type="ECO:0000313" key="4">
    <source>
        <dbReference type="Proteomes" id="UP001396334"/>
    </source>
</evidence>
<comment type="caution">
    <text evidence="3">The sequence shown here is derived from an EMBL/GenBank/DDBJ whole genome shotgun (WGS) entry which is preliminary data.</text>
</comment>
<evidence type="ECO:0000313" key="3">
    <source>
        <dbReference type="EMBL" id="KAK8987488.1"/>
    </source>
</evidence>
<protein>
    <submittedName>
        <fullName evidence="3">Uncharacterized protein</fullName>
    </submittedName>
</protein>
<feature type="compositionally biased region" description="Low complexity" evidence="1">
    <location>
        <begin position="53"/>
        <end position="69"/>
    </location>
</feature>